<dbReference type="Proteomes" id="UP001595075">
    <property type="component" value="Unassembled WGS sequence"/>
</dbReference>
<comment type="caution">
    <text evidence="3">The sequence shown here is derived from an EMBL/GenBank/DDBJ whole genome shotgun (WGS) entry which is preliminary data.</text>
</comment>
<dbReference type="InterPro" id="IPR050984">
    <property type="entry name" value="Gfo/Idh/MocA_domain"/>
</dbReference>
<proteinExistence type="predicted"/>
<evidence type="ECO:0000256" key="1">
    <source>
        <dbReference type="ARBA" id="ARBA00023002"/>
    </source>
</evidence>
<keyword evidence="2" id="KW-0472">Membrane</keyword>
<evidence type="ECO:0000256" key="2">
    <source>
        <dbReference type="SAM" id="Phobius"/>
    </source>
</evidence>
<reference evidence="3 4" key="1">
    <citation type="journal article" date="2024" name="Commun. Biol.">
        <title>Comparative genomic analysis of thermophilic fungi reveals convergent evolutionary adaptations and gene losses.</title>
        <authorList>
            <person name="Steindorff A.S."/>
            <person name="Aguilar-Pontes M.V."/>
            <person name="Robinson A.J."/>
            <person name="Andreopoulos B."/>
            <person name="LaButti K."/>
            <person name="Kuo A."/>
            <person name="Mondo S."/>
            <person name="Riley R."/>
            <person name="Otillar R."/>
            <person name="Haridas S."/>
            <person name="Lipzen A."/>
            <person name="Grimwood J."/>
            <person name="Schmutz J."/>
            <person name="Clum A."/>
            <person name="Reid I.D."/>
            <person name="Moisan M.C."/>
            <person name="Butler G."/>
            <person name="Nguyen T.T.M."/>
            <person name="Dewar K."/>
            <person name="Conant G."/>
            <person name="Drula E."/>
            <person name="Henrissat B."/>
            <person name="Hansel C."/>
            <person name="Singer S."/>
            <person name="Hutchinson M.I."/>
            <person name="de Vries R.P."/>
            <person name="Natvig D.O."/>
            <person name="Powell A.J."/>
            <person name="Tsang A."/>
            <person name="Grigoriev I.V."/>
        </authorList>
    </citation>
    <scope>NUCLEOTIDE SEQUENCE [LARGE SCALE GENOMIC DNA]</scope>
    <source>
        <strain evidence="3 4">CBS 494.80</strain>
    </source>
</reference>
<keyword evidence="2" id="KW-1133">Transmembrane helix</keyword>
<evidence type="ECO:0008006" key="5">
    <source>
        <dbReference type="Google" id="ProtNLM"/>
    </source>
</evidence>
<dbReference type="EMBL" id="JAZHXI010000010">
    <property type="protein sequence ID" value="KAL2067457.1"/>
    <property type="molecule type" value="Genomic_DNA"/>
</dbReference>
<organism evidence="3 4">
    <name type="scientific">Oculimacula yallundae</name>
    <dbReference type="NCBI Taxonomy" id="86028"/>
    <lineage>
        <taxon>Eukaryota</taxon>
        <taxon>Fungi</taxon>
        <taxon>Dikarya</taxon>
        <taxon>Ascomycota</taxon>
        <taxon>Pezizomycotina</taxon>
        <taxon>Leotiomycetes</taxon>
        <taxon>Helotiales</taxon>
        <taxon>Ploettnerulaceae</taxon>
        <taxon>Oculimacula</taxon>
    </lineage>
</organism>
<evidence type="ECO:0000313" key="4">
    <source>
        <dbReference type="Proteomes" id="UP001595075"/>
    </source>
</evidence>
<keyword evidence="4" id="KW-1185">Reference proteome</keyword>
<evidence type="ECO:0000313" key="3">
    <source>
        <dbReference type="EMBL" id="KAL2067457.1"/>
    </source>
</evidence>
<feature type="transmembrane region" description="Helical" evidence="2">
    <location>
        <begin position="12"/>
        <end position="32"/>
    </location>
</feature>
<dbReference type="SUPFAM" id="SSF55347">
    <property type="entry name" value="Glyceraldehyde-3-phosphate dehydrogenase-like, C-terminal domain"/>
    <property type="match status" value="1"/>
</dbReference>
<gene>
    <name evidence="3" type="ORF">VTL71DRAFT_1882</name>
</gene>
<name>A0ABR4CD57_9HELO</name>
<accession>A0ABR4CD57</accession>
<dbReference type="PANTHER" id="PTHR22604">
    <property type="entry name" value="OXIDOREDUCTASES"/>
    <property type="match status" value="1"/>
</dbReference>
<dbReference type="PANTHER" id="PTHR22604:SF105">
    <property type="entry name" value="TRANS-1,2-DIHYDROBENZENE-1,2-DIOL DEHYDROGENASE"/>
    <property type="match status" value="1"/>
</dbReference>
<keyword evidence="2" id="KW-0812">Transmembrane</keyword>
<sequence>MIPWWMTGKDNISFNHALSCGSMMMLGTYNFAMLRMIFGCEPEACLDCDTTVWKDGVHDKCDYDFNARFRFPGGAIGEAMTTMRGPTLWKPSEARVTTRAVVVEDGHLPATQEKLRTRQITLHGFLHAVVWHRIDIKDSFEIRDRESTEVVKKWVETSSRKAYTYKAAGGEFVGCKGEDWWMSYRYQMEEFVNRVKGRKTQHWIDADDSVKQMQMVDMAYEKSGLGVRPTNDFR</sequence>
<keyword evidence="1" id="KW-0560">Oxidoreductase</keyword>
<protein>
    <recommendedName>
        <fullName evidence="5">Gfo/Idh/MocA-like oxidoreductase C-terminal domain-containing protein</fullName>
    </recommendedName>
</protein>
<dbReference type="Gene3D" id="3.30.360.10">
    <property type="entry name" value="Dihydrodipicolinate Reductase, domain 2"/>
    <property type="match status" value="1"/>
</dbReference>